<protein>
    <submittedName>
        <fullName evidence="2">Uncharacterized protein</fullName>
    </submittedName>
</protein>
<evidence type="ECO:0000256" key="1">
    <source>
        <dbReference type="SAM" id="MobiDB-lite"/>
    </source>
</evidence>
<feature type="compositionally biased region" description="Basic and acidic residues" evidence="1">
    <location>
        <begin position="83"/>
        <end position="115"/>
    </location>
</feature>
<evidence type="ECO:0000313" key="2">
    <source>
        <dbReference type="EMBL" id="KAK3199581.1"/>
    </source>
</evidence>
<feature type="region of interest" description="Disordered" evidence="1">
    <location>
        <begin position="1"/>
        <end position="134"/>
    </location>
</feature>
<name>A0AAE0A434_9ROSI</name>
<sequence>MGHKLSDHSESPIKGRGGLSPQRRSVSMKSPSRRERSPVRHRSSNRDGSPPVRVREKHSSRGKSPKHAQSRSPSPRTRRLARARNEKEAEKVTERGNERDRGRRSDKGMNKEKSRLTCFSLSFSALETDDESTR</sequence>
<feature type="compositionally biased region" description="Basic and acidic residues" evidence="1">
    <location>
        <begin position="1"/>
        <end position="13"/>
    </location>
</feature>
<dbReference type="AlphaFoldDB" id="A0AAE0A434"/>
<accession>A0AAE0A434</accession>
<gene>
    <name evidence="2" type="ORF">Dsin_022996</name>
</gene>
<dbReference type="EMBL" id="JANJYJ010000007">
    <property type="protein sequence ID" value="KAK3199581.1"/>
    <property type="molecule type" value="Genomic_DNA"/>
</dbReference>
<evidence type="ECO:0000313" key="3">
    <source>
        <dbReference type="Proteomes" id="UP001281410"/>
    </source>
</evidence>
<proteinExistence type="predicted"/>
<keyword evidence="3" id="KW-1185">Reference proteome</keyword>
<reference evidence="2" key="1">
    <citation type="journal article" date="2023" name="Plant J.">
        <title>Genome sequences and population genomics provide insights into the demographic history, inbreeding, and mutation load of two 'living fossil' tree species of Dipteronia.</title>
        <authorList>
            <person name="Feng Y."/>
            <person name="Comes H.P."/>
            <person name="Chen J."/>
            <person name="Zhu S."/>
            <person name="Lu R."/>
            <person name="Zhang X."/>
            <person name="Li P."/>
            <person name="Qiu J."/>
            <person name="Olsen K.M."/>
            <person name="Qiu Y."/>
        </authorList>
    </citation>
    <scope>NUCLEOTIDE SEQUENCE</scope>
    <source>
        <strain evidence="2">NBL</strain>
    </source>
</reference>
<dbReference type="Proteomes" id="UP001281410">
    <property type="component" value="Unassembled WGS sequence"/>
</dbReference>
<organism evidence="2 3">
    <name type="scientific">Dipteronia sinensis</name>
    <dbReference type="NCBI Taxonomy" id="43782"/>
    <lineage>
        <taxon>Eukaryota</taxon>
        <taxon>Viridiplantae</taxon>
        <taxon>Streptophyta</taxon>
        <taxon>Embryophyta</taxon>
        <taxon>Tracheophyta</taxon>
        <taxon>Spermatophyta</taxon>
        <taxon>Magnoliopsida</taxon>
        <taxon>eudicotyledons</taxon>
        <taxon>Gunneridae</taxon>
        <taxon>Pentapetalae</taxon>
        <taxon>rosids</taxon>
        <taxon>malvids</taxon>
        <taxon>Sapindales</taxon>
        <taxon>Sapindaceae</taxon>
        <taxon>Hippocastanoideae</taxon>
        <taxon>Acereae</taxon>
        <taxon>Dipteronia</taxon>
    </lineage>
</organism>
<feature type="compositionally biased region" description="Basic residues" evidence="1">
    <location>
        <begin position="60"/>
        <end position="69"/>
    </location>
</feature>
<comment type="caution">
    <text evidence="2">The sequence shown here is derived from an EMBL/GenBank/DDBJ whole genome shotgun (WGS) entry which is preliminary data.</text>
</comment>